<evidence type="ECO:0000313" key="2">
    <source>
        <dbReference type="Proteomes" id="UP000747542"/>
    </source>
</evidence>
<dbReference type="EMBL" id="JAHLQT010010116">
    <property type="protein sequence ID" value="KAG7173206.1"/>
    <property type="molecule type" value="Genomic_DNA"/>
</dbReference>
<comment type="caution">
    <text evidence="1">The sequence shown here is derived from an EMBL/GenBank/DDBJ whole genome shotgun (WGS) entry which is preliminary data.</text>
</comment>
<accession>A0A8J5T7K5</accession>
<name>A0A8J5T7K5_HOMAM</name>
<proteinExistence type="predicted"/>
<reference evidence="1" key="1">
    <citation type="journal article" date="2021" name="Sci. Adv.">
        <title>The American lobster genome reveals insights on longevity, neural, and immune adaptations.</title>
        <authorList>
            <person name="Polinski J.M."/>
            <person name="Zimin A.V."/>
            <person name="Clark K.F."/>
            <person name="Kohn A.B."/>
            <person name="Sadowski N."/>
            <person name="Timp W."/>
            <person name="Ptitsyn A."/>
            <person name="Khanna P."/>
            <person name="Romanova D.Y."/>
            <person name="Williams P."/>
            <person name="Greenwood S.J."/>
            <person name="Moroz L.L."/>
            <person name="Walt D.R."/>
            <person name="Bodnar A.G."/>
        </authorList>
    </citation>
    <scope>NUCLEOTIDE SEQUENCE</scope>
    <source>
        <strain evidence="1">GMGI-L3</strain>
    </source>
</reference>
<dbReference type="Proteomes" id="UP000747542">
    <property type="component" value="Unassembled WGS sequence"/>
</dbReference>
<organism evidence="1 2">
    <name type="scientific">Homarus americanus</name>
    <name type="common">American lobster</name>
    <dbReference type="NCBI Taxonomy" id="6706"/>
    <lineage>
        <taxon>Eukaryota</taxon>
        <taxon>Metazoa</taxon>
        <taxon>Ecdysozoa</taxon>
        <taxon>Arthropoda</taxon>
        <taxon>Crustacea</taxon>
        <taxon>Multicrustacea</taxon>
        <taxon>Malacostraca</taxon>
        <taxon>Eumalacostraca</taxon>
        <taxon>Eucarida</taxon>
        <taxon>Decapoda</taxon>
        <taxon>Pleocyemata</taxon>
        <taxon>Astacidea</taxon>
        <taxon>Nephropoidea</taxon>
        <taxon>Nephropidae</taxon>
        <taxon>Homarus</taxon>
    </lineage>
</organism>
<evidence type="ECO:0000313" key="1">
    <source>
        <dbReference type="EMBL" id="KAG7173206.1"/>
    </source>
</evidence>
<sequence>MGQPVLRTTNIWPQQILTPPPLLETKDPDEGGGVWAYCLSFLLPYSVLPHLTPLTNGICCLLVLEFC</sequence>
<gene>
    <name evidence="1" type="ORF">Hamer_G014521</name>
</gene>
<keyword evidence="2" id="KW-1185">Reference proteome</keyword>
<dbReference type="AlphaFoldDB" id="A0A8J5T7K5"/>
<protein>
    <submittedName>
        <fullName evidence="1">Uncharacterized protein</fullName>
    </submittedName>
</protein>